<evidence type="ECO:0000313" key="2">
    <source>
        <dbReference type="EMBL" id="MFD1536408.1"/>
    </source>
</evidence>
<comment type="caution">
    <text evidence="2">The sequence shown here is derived from an EMBL/GenBank/DDBJ whole genome shotgun (WGS) entry which is preliminary data.</text>
</comment>
<keyword evidence="1" id="KW-1133">Transmembrane helix</keyword>
<keyword evidence="1" id="KW-0812">Transmembrane</keyword>
<dbReference type="EMBL" id="JBHUCM010000005">
    <property type="protein sequence ID" value="MFD1536408.1"/>
    <property type="molecule type" value="Genomic_DNA"/>
</dbReference>
<gene>
    <name evidence="2" type="ORF">ACFSJ0_05130</name>
</gene>
<evidence type="ECO:0000313" key="3">
    <source>
        <dbReference type="Proteomes" id="UP001597097"/>
    </source>
</evidence>
<sequence length="193" mass="20346">MNRRTSRGNRWGLALTGIVLAVLGGCALARGMGAFGRDAAGTAIADARVRFFLVAWSPWIWWVVALVAVIVALLGLRWLFVQGRRDSRDSLRMETGPGGVTDVTAKGMAAAVAADVATSPAVLNAGADLGGSGNRLMVRLRLVADEQASMSELRDHLAGVAIPHMRSALEAEHVPAVARVTLEPAPASHRVVH</sequence>
<dbReference type="Proteomes" id="UP001597097">
    <property type="component" value="Unassembled WGS sequence"/>
</dbReference>
<keyword evidence="1" id="KW-0472">Membrane</keyword>
<feature type="transmembrane region" description="Helical" evidence="1">
    <location>
        <begin position="59"/>
        <end position="80"/>
    </location>
</feature>
<reference evidence="3" key="1">
    <citation type="journal article" date="2019" name="Int. J. Syst. Evol. Microbiol.">
        <title>The Global Catalogue of Microorganisms (GCM) 10K type strain sequencing project: providing services to taxonomists for standard genome sequencing and annotation.</title>
        <authorList>
            <consortium name="The Broad Institute Genomics Platform"/>
            <consortium name="The Broad Institute Genome Sequencing Center for Infectious Disease"/>
            <person name="Wu L."/>
            <person name="Ma J."/>
        </authorList>
    </citation>
    <scope>NUCLEOTIDE SEQUENCE [LARGE SCALE GENOMIC DNA]</scope>
    <source>
        <strain evidence="3">CGMCC 1.15399</strain>
    </source>
</reference>
<organism evidence="2 3">
    <name type="scientific">Nonomuraea guangzhouensis</name>
    <dbReference type="NCBI Taxonomy" id="1291555"/>
    <lineage>
        <taxon>Bacteria</taxon>
        <taxon>Bacillati</taxon>
        <taxon>Actinomycetota</taxon>
        <taxon>Actinomycetes</taxon>
        <taxon>Streptosporangiales</taxon>
        <taxon>Streptosporangiaceae</taxon>
        <taxon>Nonomuraea</taxon>
    </lineage>
</organism>
<protein>
    <submittedName>
        <fullName evidence="2">Alkaline shock response membrane anchor protein AmaP</fullName>
    </submittedName>
</protein>
<keyword evidence="3" id="KW-1185">Reference proteome</keyword>
<name>A0ABW4G171_9ACTN</name>
<dbReference type="RefSeq" id="WP_219530096.1">
    <property type="nucleotide sequence ID" value="NZ_JAHKRM010000008.1"/>
</dbReference>
<accession>A0ABW4G171</accession>
<dbReference type="PROSITE" id="PS51257">
    <property type="entry name" value="PROKAR_LIPOPROTEIN"/>
    <property type="match status" value="1"/>
</dbReference>
<evidence type="ECO:0000256" key="1">
    <source>
        <dbReference type="SAM" id="Phobius"/>
    </source>
</evidence>
<proteinExistence type="predicted"/>